<dbReference type="EMBL" id="HBIJ01005786">
    <property type="protein sequence ID" value="CAE0363320.1"/>
    <property type="molecule type" value="Transcribed_RNA"/>
</dbReference>
<reference evidence="6" key="1">
    <citation type="submission" date="2021-01" db="EMBL/GenBank/DDBJ databases">
        <authorList>
            <person name="Corre E."/>
            <person name="Pelletier E."/>
            <person name="Niang G."/>
            <person name="Scheremetjew M."/>
            <person name="Finn R."/>
            <person name="Kale V."/>
            <person name="Holt S."/>
            <person name="Cochrane G."/>
            <person name="Meng A."/>
            <person name="Brown T."/>
            <person name="Cohen L."/>
        </authorList>
    </citation>
    <scope>NUCLEOTIDE SEQUENCE</scope>
    <source>
        <strain evidence="6">CCMP1510</strain>
    </source>
</reference>
<protein>
    <recommendedName>
        <fullName evidence="5">PPPDE domain-containing protein</fullName>
    </recommendedName>
</protein>
<dbReference type="InterPro" id="IPR008580">
    <property type="entry name" value="PPPDE_dom"/>
</dbReference>
<dbReference type="SMART" id="SM01179">
    <property type="entry name" value="DUF862"/>
    <property type="match status" value="1"/>
</dbReference>
<accession>A0A7S3JSB2</accession>
<dbReference type="AlphaFoldDB" id="A0A7S3JSB2"/>
<dbReference type="Gene3D" id="3.90.1720.30">
    <property type="entry name" value="PPPDE domains"/>
    <property type="match status" value="1"/>
</dbReference>
<proteinExistence type="inferred from homology"/>
<sequence>MMLCFFFVFVCAAQALATLRGGRPVVKSHHAVQSPPFAQALWGRKEFPPVILPSDNVTCTVYEIGGDLTKVLSTTCSKDLPLIPHVGVRIFDREYFYSDHIESRPIEVMAQMLGTFPQVSFDLGPPKISEEDFFAWLNSAQVENEWCADMYNVFDHNCNHFAKVLMETVASNPLPDDLLLPVLKVTEEMLSELPDWRRNLGLTLMNQVTRLVVVSWGRATRSKKKNLEELTTATSSHEDFGDKTLV</sequence>
<dbReference type="Pfam" id="PF05903">
    <property type="entry name" value="Peptidase_C97"/>
    <property type="match status" value="1"/>
</dbReference>
<dbReference type="GO" id="GO:0070646">
    <property type="term" value="P:protein modification by small protein removal"/>
    <property type="evidence" value="ECO:0007669"/>
    <property type="project" value="TreeGrafter"/>
</dbReference>
<feature type="chain" id="PRO_5030984773" description="PPPDE domain-containing protein" evidence="4">
    <location>
        <begin position="18"/>
        <end position="246"/>
    </location>
</feature>
<evidence type="ECO:0000256" key="2">
    <source>
        <dbReference type="ARBA" id="ARBA00022670"/>
    </source>
</evidence>
<organism evidence="6">
    <name type="scientific">Aureoumbra lagunensis</name>
    <dbReference type="NCBI Taxonomy" id="44058"/>
    <lineage>
        <taxon>Eukaryota</taxon>
        <taxon>Sar</taxon>
        <taxon>Stramenopiles</taxon>
        <taxon>Ochrophyta</taxon>
        <taxon>Pelagophyceae</taxon>
        <taxon>Pelagomonadales</taxon>
        <taxon>Aureoumbra</taxon>
    </lineage>
</organism>
<keyword evidence="4" id="KW-0732">Signal</keyword>
<evidence type="ECO:0000256" key="3">
    <source>
        <dbReference type="ARBA" id="ARBA00022801"/>
    </source>
</evidence>
<evidence type="ECO:0000313" key="6">
    <source>
        <dbReference type="EMBL" id="CAE0363320.1"/>
    </source>
</evidence>
<dbReference type="InterPro" id="IPR042266">
    <property type="entry name" value="PPPDE_sf"/>
</dbReference>
<dbReference type="GO" id="GO:0006508">
    <property type="term" value="P:proteolysis"/>
    <property type="evidence" value="ECO:0007669"/>
    <property type="project" value="UniProtKB-KW"/>
</dbReference>
<name>A0A7S3JSB2_9STRA</name>
<evidence type="ECO:0000256" key="4">
    <source>
        <dbReference type="SAM" id="SignalP"/>
    </source>
</evidence>
<gene>
    <name evidence="6" type="ORF">ALAG00032_LOCUS4061</name>
</gene>
<keyword evidence="2" id="KW-0645">Protease</keyword>
<comment type="similarity">
    <text evidence="1">Belongs to the DeSI family.</text>
</comment>
<feature type="domain" description="PPPDE" evidence="5">
    <location>
        <begin position="55"/>
        <end position="179"/>
    </location>
</feature>
<feature type="signal peptide" evidence="4">
    <location>
        <begin position="1"/>
        <end position="17"/>
    </location>
</feature>
<evidence type="ECO:0000256" key="1">
    <source>
        <dbReference type="ARBA" id="ARBA00008140"/>
    </source>
</evidence>
<dbReference type="PROSITE" id="PS51858">
    <property type="entry name" value="PPPDE"/>
    <property type="match status" value="1"/>
</dbReference>
<evidence type="ECO:0000259" key="5">
    <source>
        <dbReference type="PROSITE" id="PS51858"/>
    </source>
</evidence>
<keyword evidence="3" id="KW-0378">Hydrolase</keyword>
<dbReference type="GO" id="GO:0008233">
    <property type="term" value="F:peptidase activity"/>
    <property type="evidence" value="ECO:0007669"/>
    <property type="project" value="UniProtKB-KW"/>
</dbReference>
<dbReference type="PANTHER" id="PTHR12378">
    <property type="entry name" value="DESUMOYLATING ISOPEPTIDASE"/>
    <property type="match status" value="1"/>
</dbReference>